<protein>
    <recommendedName>
        <fullName evidence="1">SGNH hydrolase-type esterase domain-containing protein</fullName>
    </recommendedName>
</protein>
<dbReference type="InterPro" id="IPR036514">
    <property type="entry name" value="SGNH_hydro_sf"/>
</dbReference>
<sequence>NMVATEITERATPLVRRIRESRPDTSILLVEDRTYANTRFFPAKGERHRTSRAALRTAWHELTEQGVDHIHYLDGDGLLPHDGEATVDSSHPTDLGMVAYADAYEAAIRPILRQA</sequence>
<dbReference type="EMBL" id="UINC01203079">
    <property type="protein sequence ID" value="SVE23168.1"/>
    <property type="molecule type" value="Genomic_DNA"/>
</dbReference>
<gene>
    <name evidence="2" type="ORF">METZ01_LOCUS476022</name>
</gene>
<feature type="non-terminal residue" evidence="2">
    <location>
        <position position="1"/>
    </location>
</feature>
<evidence type="ECO:0000259" key="1">
    <source>
        <dbReference type="Pfam" id="PF14606"/>
    </source>
</evidence>
<reference evidence="2" key="1">
    <citation type="submission" date="2018-05" db="EMBL/GenBank/DDBJ databases">
        <authorList>
            <person name="Lanie J.A."/>
            <person name="Ng W.-L."/>
            <person name="Kazmierczak K.M."/>
            <person name="Andrzejewski T.M."/>
            <person name="Davidsen T.M."/>
            <person name="Wayne K.J."/>
            <person name="Tettelin H."/>
            <person name="Glass J.I."/>
            <person name="Rusch D."/>
            <person name="Podicherti R."/>
            <person name="Tsui H.-C.T."/>
            <person name="Winkler M.E."/>
        </authorList>
    </citation>
    <scope>NUCLEOTIDE SEQUENCE</scope>
</reference>
<organism evidence="2">
    <name type="scientific">marine metagenome</name>
    <dbReference type="NCBI Taxonomy" id="408172"/>
    <lineage>
        <taxon>unclassified sequences</taxon>
        <taxon>metagenomes</taxon>
        <taxon>ecological metagenomes</taxon>
    </lineage>
</organism>
<feature type="domain" description="SGNH hydrolase-type esterase" evidence="1">
    <location>
        <begin position="1"/>
        <end position="109"/>
    </location>
</feature>
<dbReference type="SUPFAM" id="SSF52266">
    <property type="entry name" value="SGNH hydrolase"/>
    <property type="match status" value="1"/>
</dbReference>
<dbReference type="Gene3D" id="3.40.50.1110">
    <property type="entry name" value="SGNH hydrolase"/>
    <property type="match status" value="1"/>
</dbReference>
<dbReference type="Pfam" id="PF14606">
    <property type="entry name" value="Lipase_GDSL_3"/>
    <property type="match status" value="1"/>
</dbReference>
<name>A0A383BUV5_9ZZZZ</name>
<accession>A0A383BUV5</accession>
<evidence type="ECO:0000313" key="2">
    <source>
        <dbReference type="EMBL" id="SVE23168.1"/>
    </source>
</evidence>
<dbReference type="AlphaFoldDB" id="A0A383BUV5"/>
<dbReference type="InterPro" id="IPR013830">
    <property type="entry name" value="SGNH_hydro"/>
</dbReference>
<proteinExistence type="predicted"/>